<organism evidence="1 2">
    <name type="scientific">Streptomyces flavidovirens</name>
    <dbReference type="NCBI Taxonomy" id="67298"/>
    <lineage>
        <taxon>Bacteria</taxon>
        <taxon>Bacillati</taxon>
        <taxon>Actinomycetota</taxon>
        <taxon>Actinomycetes</taxon>
        <taxon>Kitasatosporales</taxon>
        <taxon>Streptomycetaceae</taxon>
        <taxon>Streptomyces</taxon>
    </lineage>
</organism>
<dbReference type="RefSeq" id="WP_387897445.1">
    <property type="nucleotide sequence ID" value="NZ_JBIAPK010000010.1"/>
</dbReference>
<keyword evidence="2" id="KW-1185">Reference proteome</keyword>
<dbReference type="EMBL" id="JBIAPK010000010">
    <property type="protein sequence ID" value="MFF3342502.1"/>
    <property type="molecule type" value="Genomic_DNA"/>
</dbReference>
<dbReference type="SUPFAM" id="SSF159238">
    <property type="entry name" value="SO1590-like"/>
    <property type="match status" value="1"/>
</dbReference>
<gene>
    <name evidence="1" type="ORF">ACFYWW_27885</name>
</gene>
<dbReference type="Gene3D" id="2.40.350.10">
    <property type="entry name" value="SO1590-like"/>
    <property type="match status" value="1"/>
</dbReference>
<name>A0ABW6RLS1_9ACTN</name>
<dbReference type="InterPro" id="IPR021607">
    <property type="entry name" value="DUF3224"/>
</dbReference>
<accession>A0ABW6RLS1</accession>
<evidence type="ECO:0000313" key="1">
    <source>
        <dbReference type="EMBL" id="MFF3342502.1"/>
    </source>
</evidence>
<protein>
    <submittedName>
        <fullName evidence="1">DUF3224 domain-containing protein</fullName>
    </submittedName>
</protein>
<dbReference type="Pfam" id="PF11528">
    <property type="entry name" value="DUF3224"/>
    <property type="match status" value="1"/>
</dbReference>
<proteinExistence type="predicted"/>
<sequence>MPTQATGSFTFANWDETPVAGADEGPRLARASVINAFSGAIEAAATTCEYSIAYVDGKTGVFAGHQLFSGSVAGREGTFAVEERGSFGDDGTVHCDFHVVPGSGTGGLAGLSGTGGYTARHGEPAVPYTFSYELGDLG</sequence>
<dbReference type="InterPro" id="IPR023159">
    <property type="entry name" value="SO1590-like_sf"/>
</dbReference>
<reference evidence="1 2" key="1">
    <citation type="submission" date="2024-10" db="EMBL/GenBank/DDBJ databases">
        <title>The Natural Products Discovery Center: Release of the First 8490 Sequenced Strains for Exploring Actinobacteria Biosynthetic Diversity.</title>
        <authorList>
            <person name="Kalkreuter E."/>
            <person name="Kautsar S.A."/>
            <person name="Yang D."/>
            <person name="Bader C.D."/>
            <person name="Teijaro C.N."/>
            <person name="Fluegel L."/>
            <person name="Davis C.M."/>
            <person name="Simpson J.R."/>
            <person name="Lauterbach L."/>
            <person name="Steele A.D."/>
            <person name="Gui C."/>
            <person name="Meng S."/>
            <person name="Li G."/>
            <person name="Viehrig K."/>
            <person name="Ye F."/>
            <person name="Su P."/>
            <person name="Kiefer A.F."/>
            <person name="Nichols A."/>
            <person name="Cepeda A.J."/>
            <person name="Yan W."/>
            <person name="Fan B."/>
            <person name="Jiang Y."/>
            <person name="Adhikari A."/>
            <person name="Zheng C.-J."/>
            <person name="Schuster L."/>
            <person name="Cowan T.M."/>
            <person name="Smanski M.J."/>
            <person name="Chevrette M.G."/>
            <person name="De Carvalho L.P.S."/>
            <person name="Shen B."/>
        </authorList>
    </citation>
    <scope>NUCLEOTIDE SEQUENCE [LARGE SCALE GENOMIC DNA]</scope>
    <source>
        <strain evidence="1 2">NPDC003029</strain>
    </source>
</reference>
<comment type="caution">
    <text evidence="1">The sequence shown here is derived from an EMBL/GenBank/DDBJ whole genome shotgun (WGS) entry which is preliminary data.</text>
</comment>
<evidence type="ECO:0000313" key="2">
    <source>
        <dbReference type="Proteomes" id="UP001601976"/>
    </source>
</evidence>
<dbReference type="Proteomes" id="UP001601976">
    <property type="component" value="Unassembled WGS sequence"/>
</dbReference>